<protein>
    <submittedName>
        <fullName evidence="1">Uncharacterized protein</fullName>
    </submittedName>
</protein>
<dbReference type="EMBL" id="UINC01148617">
    <property type="protein sequence ID" value="SVD40609.1"/>
    <property type="molecule type" value="Genomic_DNA"/>
</dbReference>
<organism evidence="1">
    <name type="scientific">marine metagenome</name>
    <dbReference type="NCBI Taxonomy" id="408172"/>
    <lineage>
        <taxon>unclassified sequences</taxon>
        <taxon>metagenomes</taxon>
        <taxon>ecological metagenomes</taxon>
    </lineage>
</organism>
<reference evidence="1" key="1">
    <citation type="submission" date="2018-05" db="EMBL/GenBank/DDBJ databases">
        <authorList>
            <person name="Lanie J.A."/>
            <person name="Ng W.-L."/>
            <person name="Kazmierczak K.M."/>
            <person name="Andrzejewski T.M."/>
            <person name="Davidsen T.M."/>
            <person name="Wayne K.J."/>
            <person name="Tettelin H."/>
            <person name="Glass J.I."/>
            <person name="Rusch D."/>
            <person name="Podicherti R."/>
            <person name="Tsui H.-C.T."/>
            <person name="Winkler M.E."/>
        </authorList>
    </citation>
    <scope>NUCLEOTIDE SEQUENCE</scope>
</reference>
<dbReference type="AlphaFoldDB" id="A0A382V295"/>
<feature type="non-terminal residue" evidence="1">
    <location>
        <position position="1"/>
    </location>
</feature>
<evidence type="ECO:0000313" key="1">
    <source>
        <dbReference type="EMBL" id="SVD40609.1"/>
    </source>
</evidence>
<proteinExistence type="predicted"/>
<sequence>SVRFQLKSKGFIKLKTQKIRIK</sequence>
<accession>A0A382V295</accession>
<name>A0A382V295_9ZZZZ</name>
<gene>
    <name evidence="1" type="ORF">METZ01_LOCUS393463</name>
</gene>